<comment type="caution">
    <text evidence="2">The sequence shown here is derived from an EMBL/GenBank/DDBJ whole genome shotgun (WGS) entry which is preliminary data.</text>
</comment>
<evidence type="ECO:0000256" key="1">
    <source>
        <dbReference type="ARBA" id="ARBA00022531"/>
    </source>
</evidence>
<dbReference type="InterPro" id="IPR044256">
    <property type="entry name" value="HCF244-like"/>
</dbReference>
<dbReference type="PANTHER" id="PTHR47128">
    <property type="match status" value="1"/>
</dbReference>
<dbReference type="GO" id="GO:0015979">
    <property type="term" value="P:photosynthesis"/>
    <property type="evidence" value="ECO:0007669"/>
    <property type="project" value="UniProtKB-KW"/>
</dbReference>
<organism evidence="2 3">
    <name type="scientific">Cynara cardunculus var. scolymus</name>
    <name type="common">Globe artichoke</name>
    <name type="synonym">Cynara scolymus</name>
    <dbReference type="NCBI Taxonomy" id="59895"/>
    <lineage>
        <taxon>Eukaryota</taxon>
        <taxon>Viridiplantae</taxon>
        <taxon>Streptophyta</taxon>
        <taxon>Embryophyta</taxon>
        <taxon>Tracheophyta</taxon>
        <taxon>Spermatophyta</taxon>
        <taxon>Magnoliopsida</taxon>
        <taxon>eudicotyledons</taxon>
        <taxon>Gunneridae</taxon>
        <taxon>Pentapetalae</taxon>
        <taxon>asterids</taxon>
        <taxon>campanulids</taxon>
        <taxon>Asterales</taxon>
        <taxon>Asteraceae</taxon>
        <taxon>Carduoideae</taxon>
        <taxon>Cardueae</taxon>
        <taxon>Carduinae</taxon>
        <taxon>Cynara</taxon>
    </lineage>
</organism>
<dbReference type="PANTHER" id="PTHR47128:SF2">
    <property type="entry name" value="PROTEIN HIGH CHLOROPHYLL FLUORESCENCE PHENOTYPE 244, CHLOROPLASTIC"/>
    <property type="match status" value="1"/>
</dbReference>
<dbReference type="AlphaFoldDB" id="A0A103YG95"/>
<gene>
    <name evidence="2" type="ORF">Ccrd_013080</name>
</gene>
<dbReference type="Proteomes" id="UP000243975">
    <property type="component" value="Unassembled WGS sequence"/>
</dbReference>
<dbReference type="STRING" id="59895.A0A103YG95"/>
<dbReference type="EMBL" id="LEKV01001107">
    <property type="protein sequence ID" value="KVI08541.1"/>
    <property type="molecule type" value="Genomic_DNA"/>
</dbReference>
<proteinExistence type="predicted"/>
<reference evidence="2 3" key="1">
    <citation type="journal article" date="2016" name="Sci. Rep.">
        <title>The genome sequence of the outbreeding globe artichoke constructed de novo incorporating a phase-aware low-pass sequencing strategy of F1 progeny.</title>
        <authorList>
            <person name="Scaglione D."/>
            <person name="Reyes-Chin-Wo S."/>
            <person name="Acquadro A."/>
            <person name="Froenicke L."/>
            <person name="Portis E."/>
            <person name="Beitel C."/>
            <person name="Tirone M."/>
            <person name="Mauro R."/>
            <person name="Lo Monaco A."/>
            <person name="Mauromicale G."/>
            <person name="Faccioli P."/>
            <person name="Cattivelli L."/>
            <person name="Rieseberg L."/>
            <person name="Michelmore R."/>
            <person name="Lanteri S."/>
        </authorList>
    </citation>
    <scope>NUCLEOTIDE SEQUENCE [LARGE SCALE GENOMIC DNA]</scope>
    <source>
        <strain evidence="2">2C</strain>
    </source>
</reference>
<keyword evidence="3" id="KW-1185">Reference proteome</keyword>
<accession>A0A103YG95</accession>
<evidence type="ECO:0000313" key="3">
    <source>
        <dbReference type="Proteomes" id="UP000243975"/>
    </source>
</evidence>
<sequence>MKHLSFWGETRPLCCNAKVAYGVPFSFPKIIFDDKAVTTNTDNGGGGVHQILTNNTIFSVRMKETCQLICVDQKNITALEEHLQDYHTNILKKLKGLKVQYSSTFKNTSSLSLCCFNEWLLGFLKEKANVSDETDAMVDDKYEEMVKRYGLTKWFLKAKSLPGRIGK</sequence>
<name>A0A103YG95_CYNCS</name>
<keyword evidence="1" id="KW-0602">Photosynthesis</keyword>
<protein>
    <submittedName>
        <fullName evidence="2">Uncharacterized protein</fullName>
    </submittedName>
</protein>
<evidence type="ECO:0000313" key="2">
    <source>
        <dbReference type="EMBL" id="KVI08541.1"/>
    </source>
</evidence>
<dbReference type="Gramene" id="KVI08541">
    <property type="protein sequence ID" value="KVI08541"/>
    <property type="gene ID" value="Ccrd_013080"/>
</dbReference>